<evidence type="ECO:0008006" key="4">
    <source>
        <dbReference type="Google" id="ProtNLM"/>
    </source>
</evidence>
<evidence type="ECO:0000313" key="3">
    <source>
        <dbReference type="Proteomes" id="UP000749311"/>
    </source>
</evidence>
<proteinExistence type="predicted"/>
<accession>A0ABX0SHP2</accession>
<gene>
    <name evidence="2" type="ORF">FB473_000902</name>
</gene>
<feature type="region of interest" description="Disordered" evidence="1">
    <location>
        <begin position="505"/>
        <end position="529"/>
    </location>
</feature>
<dbReference type="Proteomes" id="UP000749311">
    <property type="component" value="Unassembled WGS sequence"/>
</dbReference>
<evidence type="ECO:0000256" key="1">
    <source>
        <dbReference type="SAM" id="MobiDB-lite"/>
    </source>
</evidence>
<dbReference type="RefSeq" id="WP_167165232.1">
    <property type="nucleotide sequence ID" value="NZ_BAAAOO010000002.1"/>
</dbReference>
<evidence type="ECO:0000313" key="2">
    <source>
        <dbReference type="EMBL" id="NIH56257.1"/>
    </source>
</evidence>
<feature type="compositionally biased region" description="Low complexity" evidence="1">
    <location>
        <begin position="508"/>
        <end position="529"/>
    </location>
</feature>
<dbReference type="Pfam" id="PF05133">
    <property type="entry name" value="SPP1_portal"/>
    <property type="match status" value="1"/>
</dbReference>
<organism evidence="2 3">
    <name type="scientific">Brooklawnia cerclae</name>
    <dbReference type="NCBI Taxonomy" id="349934"/>
    <lineage>
        <taxon>Bacteria</taxon>
        <taxon>Bacillati</taxon>
        <taxon>Actinomycetota</taxon>
        <taxon>Actinomycetes</taxon>
        <taxon>Propionibacteriales</taxon>
        <taxon>Propionibacteriaceae</taxon>
        <taxon>Brooklawnia</taxon>
    </lineage>
</organism>
<reference evidence="2 3" key="1">
    <citation type="submission" date="2020-02" db="EMBL/GenBank/DDBJ databases">
        <title>Sequencing the genomes of 1000 actinobacteria strains.</title>
        <authorList>
            <person name="Klenk H.-P."/>
        </authorList>
    </citation>
    <scope>NUCLEOTIDE SEQUENCE [LARGE SCALE GENOMIC DNA]</scope>
    <source>
        <strain evidence="2 3">DSM 19609</strain>
    </source>
</reference>
<dbReference type="EMBL" id="JAAMOZ010000001">
    <property type="protein sequence ID" value="NIH56257.1"/>
    <property type="molecule type" value="Genomic_DNA"/>
</dbReference>
<dbReference type="InterPro" id="IPR021145">
    <property type="entry name" value="Portal_protein_SPP1_Gp6-like"/>
</dbReference>
<sequence length="529" mass="58277">MIDYGINADWPPKRLVPVYDKMAEWSVWWAGDREHLASYYGGGFYGDLSNALYRPRPAQLAGGVVGWWARWWWGQPVKPNQQSPNLHMPLAADIAVGSADLLFGEELAIETPGLSTAQRERLDKILDANSLHARLLEAAEAGAALGGTYLRIVQDAEVDNGDPIITVVPADCAIPTFRWGRFQSVQFWHVLPTDGNAVWRHVEEYRLGVVEHALFEGSDTQLGVRRELTALPETRGVAAMVDASSSIPMPGMNAFYVPNMLPNRLWNVAPDLGRSDFNQAEPLFDALDEAWTSLMRDVRLGKARLIVPESSLIPTTPGKPMLADIDQEVFTGLNIPPNAGKAFEEFQPEIRAEQHLSVIGELVRNTIERCGYSAATFGLNSEGGAQTAAEVRSRERRSLSTREKKTRYWTERLEALIDQVAVLAGIGDAQTKVTFPAAVAPSPLELANVAQALKNAEAASTRERVRVVHPDWDDEQLDEEVEAIESATKVEDPTTVADRAVQRLQAGAVQPEQQVTPEPEQQPPATART</sequence>
<keyword evidence="3" id="KW-1185">Reference proteome</keyword>
<comment type="caution">
    <text evidence="2">The sequence shown here is derived from an EMBL/GenBank/DDBJ whole genome shotgun (WGS) entry which is preliminary data.</text>
</comment>
<protein>
    <recommendedName>
        <fullName evidence="4">Phage portal protein</fullName>
    </recommendedName>
</protein>
<name>A0ABX0SHP2_9ACTN</name>